<keyword evidence="4" id="KW-0804">Transcription</keyword>
<accession>A0A974XGN4</accession>
<dbReference type="Gene3D" id="1.10.10.10">
    <property type="entry name" value="Winged helix-like DNA-binding domain superfamily/Winged helix DNA-binding domain"/>
    <property type="match status" value="1"/>
</dbReference>
<sequence length="120" mass="14200">MEKFKLGEMEQKFADIIWKSAPIKTQELIAICAKEFNWKRTTTYTMLKRLSNRELFKNENGIVVVVMEKDDFLARKGEEFIEKTFEGSLPRFLAAFGRQKKLSDKEINEIQQLIDKYKEV</sequence>
<evidence type="ECO:0000256" key="2">
    <source>
        <dbReference type="ARBA" id="ARBA00023015"/>
    </source>
</evidence>
<protein>
    <submittedName>
        <fullName evidence="5">BlaI/MecI/CopY family transcriptional regulator</fullName>
    </submittedName>
</protein>
<evidence type="ECO:0000256" key="1">
    <source>
        <dbReference type="ARBA" id="ARBA00011046"/>
    </source>
</evidence>
<dbReference type="InterPro" id="IPR036388">
    <property type="entry name" value="WH-like_DNA-bd_sf"/>
</dbReference>
<dbReference type="KEGG" id="alka:J0B03_05210"/>
<reference evidence="5" key="1">
    <citation type="submission" date="2021-03" db="EMBL/GenBank/DDBJ databases">
        <title>Alkalibacter marinus sp. nov., isolated from tidal flat sediment.</title>
        <authorList>
            <person name="Namirimu T."/>
            <person name="Yang J.-A."/>
            <person name="Yang S.-H."/>
            <person name="Kim Y.-J."/>
            <person name="Kwon K.K."/>
        </authorList>
    </citation>
    <scope>NUCLEOTIDE SEQUENCE</scope>
    <source>
        <strain evidence="5">ES005</strain>
    </source>
</reference>
<evidence type="ECO:0000313" key="6">
    <source>
        <dbReference type="Proteomes" id="UP000663499"/>
    </source>
</evidence>
<dbReference type="InterPro" id="IPR005650">
    <property type="entry name" value="BlaI_family"/>
</dbReference>
<dbReference type="Gene3D" id="1.10.4040.10">
    <property type="entry name" value="Penicillinase repressor domain"/>
    <property type="match status" value="1"/>
</dbReference>
<dbReference type="SUPFAM" id="SSF46785">
    <property type="entry name" value="Winged helix' DNA-binding domain"/>
    <property type="match status" value="1"/>
</dbReference>
<evidence type="ECO:0000313" key="5">
    <source>
        <dbReference type="EMBL" id="QSX09463.1"/>
    </source>
</evidence>
<gene>
    <name evidence="5" type="ORF">J0B03_05210</name>
</gene>
<keyword evidence="6" id="KW-1185">Reference proteome</keyword>
<dbReference type="PIRSF" id="PIRSF019455">
    <property type="entry name" value="CopR_AtkY"/>
    <property type="match status" value="1"/>
</dbReference>
<organism evidence="5 6">
    <name type="scientific">Alkalibacter rhizosphaerae</name>
    <dbReference type="NCBI Taxonomy" id="2815577"/>
    <lineage>
        <taxon>Bacteria</taxon>
        <taxon>Bacillati</taxon>
        <taxon>Bacillota</taxon>
        <taxon>Clostridia</taxon>
        <taxon>Eubacteriales</taxon>
        <taxon>Eubacteriaceae</taxon>
        <taxon>Alkalibacter</taxon>
    </lineage>
</organism>
<dbReference type="AlphaFoldDB" id="A0A974XGN4"/>
<comment type="similarity">
    <text evidence="1">Belongs to the BlaI transcriptional regulatory family.</text>
</comment>
<dbReference type="GO" id="GO:0045892">
    <property type="term" value="P:negative regulation of DNA-templated transcription"/>
    <property type="evidence" value="ECO:0007669"/>
    <property type="project" value="InterPro"/>
</dbReference>
<evidence type="ECO:0000256" key="3">
    <source>
        <dbReference type="ARBA" id="ARBA00023125"/>
    </source>
</evidence>
<dbReference type="GO" id="GO:0003677">
    <property type="term" value="F:DNA binding"/>
    <property type="evidence" value="ECO:0007669"/>
    <property type="project" value="UniProtKB-KW"/>
</dbReference>
<keyword evidence="3" id="KW-0238">DNA-binding</keyword>
<proteinExistence type="inferred from homology"/>
<name>A0A974XGN4_9FIRM</name>
<evidence type="ECO:0000256" key="4">
    <source>
        <dbReference type="ARBA" id="ARBA00023163"/>
    </source>
</evidence>
<dbReference type="EMBL" id="CP071444">
    <property type="protein sequence ID" value="QSX09463.1"/>
    <property type="molecule type" value="Genomic_DNA"/>
</dbReference>
<keyword evidence="2" id="KW-0805">Transcription regulation</keyword>
<dbReference type="InterPro" id="IPR036390">
    <property type="entry name" value="WH_DNA-bd_sf"/>
</dbReference>
<dbReference type="Proteomes" id="UP000663499">
    <property type="component" value="Chromosome"/>
</dbReference>
<dbReference type="Pfam" id="PF03965">
    <property type="entry name" value="Penicillinase_R"/>
    <property type="match status" value="1"/>
</dbReference>
<dbReference type="RefSeq" id="WP_207300798.1">
    <property type="nucleotide sequence ID" value="NZ_CP071444.1"/>
</dbReference>